<dbReference type="AlphaFoldDB" id="A0A1G6G8R7"/>
<keyword evidence="7" id="KW-0449">Lipoprotein</keyword>
<dbReference type="InterPro" id="IPR014941">
    <property type="entry name" value="FimB/Mfa2/Mfa3"/>
</dbReference>
<evidence type="ECO:0000256" key="4">
    <source>
        <dbReference type="ARBA" id="ARBA00023136"/>
    </source>
</evidence>
<dbReference type="RefSeq" id="WP_074559190.1">
    <property type="nucleotide sequence ID" value="NZ_FMYE01000040.1"/>
</dbReference>
<gene>
    <name evidence="8" type="ORF">SAMN05192581_10406</name>
    <name evidence="9" type="ORF">SAMN05192582_10186</name>
</gene>
<proteinExistence type="inferred from homology"/>
<dbReference type="Gene3D" id="2.60.40.2100">
    <property type="match status" value="1"/>
</dbReference>
<keyword evidence="3" id="KW-0732">Signal</keyword>
<dbReference type="EMBL" id="FNDO01000018">
    <property type="protein sequence ID" value="SDH92306.1"/>
    <property type="molecule type" value="Genomic_DNA"/>
</dbReference>
<organism evidence="8 11">
    <name type="scientific">Bacteroides ovatus</name>
    <dbReference type="NCBI Taxonomy" id="28116"/>
    <lineage>
        <taxon>Bacteria</taxon>
        <taxon>Pseudomonadati</taxon>
        <taxon>Bacteroidota</taxon>
        <taxon>Bacteroidia</taxon>
        <taxon>Bacteroidales</taxon>
        <taxon>Bacteroidaceae</taxon>
        <taxon>Bacteroides</taxon>
    </lineage>
</organism>
<keyword evidence="4" id="KW-0472">Membrane</keyword>
<evidence type="ECO:0000256" key="2">
    <source>
        <dbReference type="ARBA" id="ARBA00007248"/>
    </source>
</evidence>
<dbReference type="Proteomes" id="UP000181870">
    <property type="component" value="Unassembled WGS sequence"/>
</dbReference>
<evidence type="ECO:0000256" key="7">
    <source>
        <dbReference type="ARBA" id="ARBA00023288"/>
    </source>
</evidence>
<keyword evidence="6" id="KW-0998">Cell outer membrane</keyword>
<comment type="subcellular location">
    <subcellularLocation>
        <location evidence="1">Cell outer membrane</location>
    </subcellularLocation>
</comment>
<evidence type="ECO:0000313" key="11">
    <source>
        <dbReference type="Proteomes" id="UP000183670"/>
    </source>
</evidence>
<comment type="similarity">
    <text evidence="2">Belongs to the bacteroidetes fimbrillin superfamily. FimB/Mfa2 family.</text>
</comment>
<keyword evidence="5" id="KW-0564">Palmitate</keyword>
<accession>A0A1G6G8R7</accession>
<dbReference type="PROSITE" id="PS51257">
    <property type="entry name" value="PROKAR_LIPOPROTEIN"/>
    <property type="match status" value="1"/>
</dbReference>
<protein>
    <submittedName>
        <fullName evidence="8">Fimbrillin-A associated anchor protein Mfa1 and Mfa2</fullName>
    </submittedName>
</protein>
<dbReference type="Proteomes" id="UP000183670">
    <property type="component" value="Unassembled WGS sequence"/>
</dbReference>
<evidence type="ECO:0000256" key="1">
    <source>
        <dbReference type="ARBA" id="ARBA00004442"/>
    </source>
</evidence>
<evidence type="ECO:0000256" key="3">
    <source>
        <dbReference type="ARBA" id="ARBA00022729"/>
    </source>
</evidence>
<dbReference type="GO" id="GO:0009279">
    <property type="term" value="C:cell outer membrane"/>
    <property type="evidence" value="ECO:0007669"/>
    <property type="project" value="UniProtKB-SubCell"/>
</dbReference>
<evidence type="ECO:0000313" key="10">
    <source>
        <dbReference type="Proteomes" id="UP000181870"/>
    </source>
</evidence>
<dbReference type="Pfam" id="PF08842">
    <property type="entry name" value="Mfa2"/>
    <property type="match status" value="1"/>
</dbReference>
<dbReference type="EMBL" id="FMYE01000040">
    <property type="protein sequence ID" value="SDB78392.1"/>
    <property type="molecule type" value="Genomic_DNA"/>
</dbReference>
<name>A0A1G6G8R7_BACOV</name>
<sequence>MNRKYFIRIFLMFTLLFAGCIKENTEECFSGLKLDFYFTLHTGNGNLFGEKVQRVRVYLFDENDVLQLYAIDNGNKLEYSYLQKGQVKTVSTPNAWGALTNDYVMNLDQVPAGKYKIMAWAESGSGDNTTFLYGQMNNPATQDFEKNITLGVTTMENFQTLLKCKATPDLPEALTPEANEIDDLWYGTVGTRQPKTDVYSFEKVEVKNGVVTERHIELIRDTNILKVTVSGIEYLVAENTNFQVWAVTSDGSYQSNNNVEEHAQSIRYTPFHLSISENKILADIKVVRLGMERPVLLYIEAPDGHRIPSQPIDIVSKLLQARNPETGDYVYNSQSDLDRIYEHPIEVRIGADLEIRIFIGEWEIVNVKPAE</sequence>
<evidence type="ECO:0000256" key="6">
    <source>
        <dbReference type="ARBA" id="ARBA00023237"/>
    </source>
</evidence>
<reference evidence="10 11" key="1">
    <citation type="submission" date="2016-10" db="EMBL/GenBank/DDBJ databases">
        <authorList>
            <person name="de Groot N.N."/>
        </authorList>
    </citation>
    <scope>NUCLEOTIDE SEQUENCE [LARGE SCALE GENOMIC DNA]</scope>
    <source>
        <strain evidence="8 11">NLAE-zl-C500</strain>
        <strain evidence="9 10">NLAE-zl-C57</strain>
    </source>
</reference>
<evidence type="ECO:0000256" key="5">
    <source>
        <dbReference type="ARBA" id="ARBA00023139"/>
    </source>
</evidence>
<evidence type="ECO:0000313" key="9">
    <source>
        <dbReference type="EMBL" id="SDH92306.1"/>
    </source>
</evidence>
<evidence type="ECO:0000313" key="8">
    <source>
        <dbReference type="EMBL" id="SDB78392.1"/>
    </source>
</evidence>